<dbReference type="CDD" id="cd18799">
    <property type="entry name" value="SF2_C_EcoAI-like"/>
    <property type="match status" value="1"/>
</dbReference>
<dbReference type="PROSITE" id="PS51192">
    <property type="entry name" value="HELICASE_ATP_BIND_1"/>
    <property type="match status" value="1"/>
</dbReference>
<keyword evidence="4" id="KW-1185">Reference proteome</keyword>
<proteinExistence type="predicted"/>
<comment type="caution">
    <text evidence="3">The sequence shown here is derived from an EMBL/GenBank/DDBJ whole genome shotgun (WGS) entry which is preliminary data.</text>
</comment>
<evidence type="ECO:0000313" key="3">
    <source>
        <dbReference type="EMBL" id="MFD0797210.1"/>
    </source>
</evidence>
<dbReference type="InterPro" id="IPR006935">
    <property type="entry name" value="Helicase/UvrB_N"/>
</dbReference>
<dbReference type="EMBL" id="JBHTHY010000004">
    <property type="protein sequence ID" value="MFD0797210.1"/>
    <property type="molecule type" value="Genomic_DNA"/>
</dbReference>
<evidence type="ECO:0000256" key="1">
    <source>
        <dbReference type="SAM" id="Coils"/>
    </source>
</evidence>
<keyword evidence="3" id="KW-0067">ATP-binding</keyword>
<organism evidence="3 4">
    <name type="scientific">Maribacter chungangensis</name>
    <dbReference type="NCBI Taxonomy" id="1069117"/>
    <lineage>
        <taxon>Bacteria</taxon>
        <taxon>Pseudomonadati</taxon>
        <taxon>Bacteroidota</taxon>
        <taxon>Flavobacteriia</taxon>
        <taxon>Flavobacteriales</taxon>
        <taxon>Flavobacteriaceae</taxon>
        <taxon>Maribacter</taxon>
    </lineage>
</organism>
<feature type="coiled-coil region" evidence="1">
    <location>
        <begin position="159"/>
        <end position="203"/>
    </location>
</feature>
<keyword evidence="1" id="KW-0175">Coiled coil</keyword>
<dbReference type="PANTHER" id="PTHR47396:SF1">
    <property type="entry name" value="ATP-DEPENDENT HELICASE IRC3-RELATED"/>
    <property type="match status" value="1"/>
</dbReference>
<keyword evidence="3" id="KW-0347">Helicase</keyword>
<dbReference type="Proteomes" id="UP001597012">
    <property type="component" value="Unassembled WGS sequence"/>
</dbReference>
<dbReference type="InterPro" id="IPR027417">
    <property type="entry name" value="P-loop_NTPase"/>
</dbReference>
<dbReference type="SUPFAM" id="SSF52540">
    <property type="entry name" value="P-loop containing nucleoside triphosphate hydrolases"/>
    <property type="match status" value="2"/>
</dbReference>
<dbReference type="Pfam" id="PF04851">
    <property type="entry name" value="ResIII"/>
    <property type="match status" value="1"/>
</dbReference>
<dbReference type="Gene3D" id="3.40.50.300">
    <property type="entry name" value="P-loop containing nucleotide triphosphate hydrolases"/>
    <property type="match status" value="2"/>
</dbReference>
<keyword evidence="3" id="KW-0378">Hydrolase</keyword>
<dbReference type="Pfam" id="PF08463">
    <property type="entry name" value="EcoEI_R_C"/>
    <property type="match status" value="1"/>
</dbReference>
<dbReference type="InterPro" id="IPR050742">
    <property type="entry name" value="Helicase_Restrict-Modif_Enz"/>
</dbReference>
<evidence type="ECO:0000259" key="2">
    <source>
        <dbReference type="PROSITE" id="PS51192"/>
    </source>
</evidence>
<name>A0ABW3B267_9FLAO</name>
<protein>
    <submittedName>
        <fullName evidence="3">DEAD/DEAH box helicase family protein</fullName>
    </submittedName>
</protein>
<keyword evidence="3" id="KW-0547">Nucleotide-binding</keyword>
<dbReference type="PANTHER" id="PTHR47396">
    <property type="entry name" value="TYPE I RESTRICTION ENZYME ECOKI R PROTEIN"/>
    <property type="match status" value="1"/>
</dbReference>
<sequence length="1150" mass="132870">MKNYMQSNFSFIQNDFPDLFREASEAEKYVFKAPKYAALQCRVALELTVNWLYDNDPDYERPYDTTLAALMYHEDFKNDIKSTLLNELTLVRKIGNAAAHGKRVNNKEALICLRSVFRLLSFIGINYNEISPVIPLFNEALIPTGEVHDKTGKELQEKSDAIEKLLSEKKIQLEKANELQKENNLLKLQVEQQQKQLKERKVERQIEVDFEEVVPVLTSEIETRKLFIDVLLKEAGWDNLKLGRDLEYKVSGMPLSVNPSGIGYADYVLWDDNGMPLAVVEAKKTLHSPKKGKHQAFLYANCLEQMTGQRPIIFYTNGFETHIWDDLFYPERQVSGFYTKDELQYVIERRTTRKDLRQFQVNRDIAGRPYQLEAIKRVAEALVITHDGELKGKNREALLVMATGSGKTRVSAAIVDMLTKSNWAKRILFLADRNALVTQAKNAFKEYVPHLSAIDLTKEKEDNGTRLVFSTYPTIMNRIDSIKNDDGRFYSSGHFDVIIIDEAHRSVYQKYRAIFEYFDAILIGLTATPKKDIDHNTYSLFKIEDDNPTYAYELNQAVQDKFLVPPKAIDVPVKFVHEGIKYSELSEADKLKFEETFLDGASGDDDDIEIGKSAINKFLFNNQTVDLVLDHLMNNGLKVEGGDKLGKTIIFAKNHKHAVFIEDRFNKNYPEYSGKFLRVIDNYETKAQDLLEKFCEDKVQLEPQIAVSVDMMDTGVDAPRVTNLVFFKQVKSYAKFWQMIGRGTRLRPDLFGPGLDKEYFMIFDICDNFSFFNEFPDGVKGTTSKTLSEKIFEAKLNVVMSIRDNSESTFEEDELAQNYTDQLHKIINDLSEDRFEVRKHWALVTEFKNRERWDNLSVGDVHDLGANLSGLAPYNEGDDELAKRFDLLVLNFQLVILSGNRKGEEIYVKQIYNIANNLYKKRNIPKVNEKLTLIRQVQEEEFWRNINVNVTEHIRVELRDLLKFIEKQEVKTVYTDFDDELQYHKLREVDILPTYARLRSYKDRVESFIRKNKSHLVIDKLHKNVPITPKELELLESFLFNDELGTKEEYENEYGDQPLGKFIRSVVGLDIEVVNSLFADFIADKNLKPVQITFIQTLINYLNTNGTLEKKLLTQPPFNEASDDGIIGLFEEKDVRNIVSLIDVINNNSG</sequence>
<reference evidence="4" key="1">
    <citation type="journal article" date="2019" name="Int. J. Syst. Evol. Microbiol.">
        <title>The Global Catalogue of Microorganisms (GCM) 10K type strain sequencing project: providing services to taxonomists for standard genome sequencing and annotation.</title>
        <authorList>
            <consortium name="The Broad Institute Genomics Platform"/>
            <consortium name="The Broad Institute Genome Sequencing Center for Infectious Disease"/>
            <person name="Wu L."/>
            <person name="Ma J."/>
        </authorList>
    </citation>
    <scope>NUCLEOTIDE SEQUENCE [LARGE SCALE GENOMIC DNA]</scope>
    <source>
        <strain evidence="4">CCUG 61948</strain>
    </source>
</reference>
<dbReference type="SMART" id="SM00487">
    <property type="entry name" value="DEXDc"/>
    <property type="match status" value="1"/>
</dbReference>
<gene>
    <name evidence="3" type="ORF">ACFQZJ_07050</name>
</gene>
<feature type="domain" description="Helicase ATP-binding" evidence="2">
    <location>
        <begin position="388"/>
        <end position="547"/>
    </location>
</feature>
<dbReference type="RefSeq" id="WP_379933368.1">
    <property type="nucleotide sequence ID" value="NZ_JBHTHY010000004.1"/>
</dbReference>
<dbReference type="GO" id="GO:0004386">
    <property type="term" value="F:helicase activity"/>
    <property type="evidence" value="ECO:0007669"/>
    <property type="project" value="UniProtKB-KW"/>
</dbReference>
<accession>A0ABW3B267</accession>
<dbReference type="InterPro" id="IPR013670">
    <property type="entry name" value="EcoEI_R_C_dom"/>
</dbReference>
<dbReference type="CDD" id="cd18032">
    <property type="entry name" value="DEXHc_RE_I_III_res"/>
    <property type="match status" value="1"/>
</dbReference>
<evidence type="ECO:0000313" key="4">
    <source>
        <dbReference type="Proteomes" id="UP001597012"/>
    </source>
</evidence>
<dbReference type="InterPro" id="IPR014001">
    <property type="entry name" value="Helicase_ATP-bd"/>
</dbReference>
<dbReference type="Gene3D" id="3.90.1570.30">
    <property type="match status" value="1"/>
</dbReference>